<evidence type="ECO:0000313" key="1">
    <source>
        <dbReference type="EMBL" id="GAG32766.1"/>
    </source>
</evidence>
<dbReference type="EMBL" id="BARS01046771">
    <property type="protein sequence ID" value="GAG32766.1"/>
    <property type="molecule type" value="Genomic_DNA"/>
</dbReference>
<gene>
    <name evidence="1" type="ORF">S01H1_70341</name>
</gene>
<accession>X0Y7A3</accession>
<reference evidence="1" key="1">
    <citation type="journal article" date="2014" name="Front. Microbiol.">
        <title>High frequency of phylogenetically diverse reductive dehalogenase-homologous genes in deep subseafloor sedimentary metagenomes.</title>
        <authorList>
            <person name="Kawai M."/>
            <person name="Futagami T."/>
            <person name="Toyoda A."/>
            <person name="Takaki Y."/>
            <person name="Nishi S."/>
            <person name="Hori S."/>
            <person name="Arai W."/>
            <person name="Tsubouchi T."/>
            <person name="Morono Y."/>
            <person name="Uchiyama I."/>
            <person name="Ito T."/>
            <person name="Fujiyama A."/>
            <person name="Inagaki F."/>
            <person name="Takami H."/>
        </authorList>
    </citation>
    <scope>NUCLEOTIDE SEQUENCE</scope>
    <source>
        <strain evidence="1">Expedition CK06-06</strain>
    </source>
</reference>
<feature type="non-terminal residue" evidence="1">
    <location>
        <position position="246"/>
    </location>
</feature>
<sequence>GTYYMDSALLLGAEDSGEPDAPVIYSAYKDEKPVLSGALRLEVQWNPYKGEIRQAKVPSLDPKYPQLFVNGRRQILARYPNFNRSTAIFNGYSKDAFLGVEANKEPHAKTGAFLHAIMVTGWGSLHYKVGAVDKDSGAYTLDGGYQVGLPLNLFKGTVPFVPDKNKRFIDNVFEELDAPEEWYLDSPNNVIYFYPTEDIEMPQAVVELVMLKQLVVIKGSETDPVRNIHFRGITFTHTSHIFLDEY</sequence>
<dbReference type="AlphaFoldDB" id="X0Y7A3"/>
<proteinExistence type="predicted"/>
<organism evidence="1">
    <name type="scientific">marine sediment metagenome</name>
    <dbReference type="NCBI Taxonomy" id="412755"/>
    <lineage>
        <taxon>unclassified sequences</taxon>
        <taxon>metagenomes</taxon>
        <taxon>ecological metagenomes</taxon>
    </lineage>
</organism>
<protein>
    <submittedName>
        <fullName evidence="1">Uncharacterized protein</fullName>
    </submittedName>
</protein>
<dbReference type="PANTHER" id="PTHR36453:SF1">
    <property type="entry name" value="RIGHT HANDED BETA HELIX DOMAIN-CONTAINING PROTEIN"/>
    <property type="match status" value="1"/>
</dbReference>
<feature type="non-terminal residue" evidence="1">
    <location>
        <position position="1"/>
    </location>
</feature>
<comment type="caution">
    <text evidence="1">The sequence shown here is derived from an EMBL/GenBank/DDBJ whole genome shotgun (WGS) entry which is preliminary data.</text>
</comment>
<name>X0Y7A3_9ZZZZ</name>
<dbReference type="PANTHER" id="PTHR36453">
    <property type="entry name" value="SECRETED PROTEIN-RELATED"/>
    <property type="match status" value="1"/>
</dbReference>